<sequence>MKFHRYPLSIFLLLLFFSKASASSSINIELVGLEDHFFILVTGSLDIEELFGENDFDGIRMSTEPSLDLGPDYLEIELNSENRTDLIFYATEFEAELPVLTSSRVLTFDKHYHTKSCDYLSVELNGSSVMMKIDENYAENSGEGFAFFALSEDHSLDDFDSPINDDGESYSWSNTINDEQLTISFSVTRVESMDDFFALLDVVSDAFEGSDDLGHINTILATAYPAAGYANFGDGHYHSWWMHGGSYGRFVYLHDYRDWAVLIQDDQGNTAYLYLHGRNAWLSNKK</sequence>
<reference evidence="2 3" key="1">
    <citation type="submission" date="2023-10" db="EMBL/GenBank/DDBJ databases">
        <title>Rubellicoccus peritrichatus gen. nov., sp. nov., isolated from an algae of coral reef tank.</title>
        <authorList>
            <person name="Luo J."/>
        </authorList>
    </citation>
    <scope>NUCLEOTIDE SEQUENCE [LARGE SCALE GENOMIC DNA]</scope>
    <source>
        <strain evidence="2 3">CR14</strain>
    </source>
</reference>
<evidence type="ECO:0000313" key="2">
    <source>
        <dbReference type="EMBL" id="WOO43365.1"/>
    </source>
</evidence>
<feature type="chain" id="PRO_5042971170" evidence="1">
    <location>
        <begin position="23"/>
        <end position="286"/>
    </location>
</feature>
<evidence type="ECO:0000256" key="1">
    <source>
        <dbReference type="SAM" id="SignalP"/>
    </source>
</evidence>
<accession>A0AAQ3QY16</accession>
<name>A0AAQ3QY16_9BACT</name>
<dbReference type="EMBL" id="CP136920">
    <property type="protein sequence ID" value="WOO43365.1"/>
    <property type="molecule type" value="Genomic_DNA"/>
</dbReference>
<keyword evidence="1" id="KW-0732">Signal</keyword>
<dbReference type="AlphaFoldDB" id="A0AAQ3QY16"/>
<keyword evidence="3" id="KW-1185">Reference proteome</keyword>
<dbReference type="Proteomes" id="UP001304300">
    <property type="component" value="Chromosome"/>
</dbReference>
<dbReference type="RefSeq" id="WP_317835914.1">
    <property type="nucleotide sequence ID" value="NZ_CP136920.1"/>
</dbReference>
<gene>
    <name evidence="2" type="ORF">RZN69_09720</name>
</gene>
<feature type="signal peptide" evidence="1">
    <location>
        <begin position="1"/>
        <end position="22"/>
    </location>
</feature>
<protein>
    <submittedName>
        <fullName evidence="2">Uncharacterized protein</fullName>
    </submittedName>
</protein>
<proteinExistence type="predicted"/>
<evidence type="ECO:0000313" key="3">
    <source>
        <dbReference type="Proteomes" id="UP001304300"/>
    </source>
</evidence>
<organism evidence="2 3">
    <name type="scientific">Rubellicoccus peritrichatus</name>
    <dbReference type="NCBI Taxonomy" id="3080537"/>
    <lineage>
        <taxon>Bacteria</taxon>
        <taxon>Pseudomonadati</taxon>
        <taxon>Verrucomicrobiota</taxon>
        <taxon>Opitutia</taxon>
        <taxon>Puniceicoccales</taxon>
        <taxon>Cerasicoccaceae</taxon>
        <taxon>Rubellicoccus</taxon>
    </lineage>
</organism>
<dbReference type="KEGG" id="puo:RZN69_09720"/>